<sequence length="189" mass="22614">MIEKETRKNSFEDKNICYSYLFSDMKRYMISDEIVFTSFSTLTKAYRSPIICAEPNYNEYTQWLISYDEIDYERTFNTNEYFDRFTILLNIRLTDKNLSKTLKSMISIKLFLKKLSMESECKFSYVVLKFLVRNAIIYSEDWDKILVLGIGKNHFDKSLTSLDLFKYWNDVLKPIFNSRVFAAALVRKR</sequence>
<dbReference type="EMBL" id="LTAI01000354">
    <property type="protein sequence ID" value="ORD98971.1"/>
    <property type="molecule type" value="Genomic_DNA"/>
</dbReference>
<evidence type="ECO:0000313" key="1">
    <source>
        <dbReference type="EMBL" id="ORD98971.1"/>
    </source>
</evidence>
<organism evidence="1 2">
    <name type="scientific">Hepatospora eriocheir</name>
    <dbReference type="NCBI Taxonomy" id="1081669"/>
    <lineage>
        <taxon>Eukaryota</taxon>
        <taxon>Fungi</taxon>
        <taxon>Fungi incertae sedis</taxon>
        <taxon>Microsporidia</taxon>
        <taxon>Hepatosporidae</taxon>
        <taxon>Hepatospora</taxon>
    </lineage>
</organism>
<dbReference type="AlphaFoldDB" id="A0A1X0QGS8"/>
<evidence type="ECO:0000313" key="2">
    <source>
        <dbReference type="Proteomes" id="UP000192501"/>
    </source>
</evidence>
<gene>
    <name evidence="1" type="ORF">A0H76_1623</name>
</gene>
<dbReference type="Proteomes" id="UP000192501">
    <property type="component" value="Unassembled WGS sequence"/>
</dbReference>
<reference evidence="1 2" key="1">
    <citation type="journal article" date="2017" name="Environ. Microbiol.">
        <title>Decay of the glycolytic pathway and adaptation to intranuclear parasitism within Enterocytozoonidae microsporidia.</title>
        <authorList>
            <person name="Wiredu Boakye D."/>
            <person name="Jaroenlak P."/>
            <person name="Prachumwat A."/>
            <person name="Williams T.A."/>
            <person name="Bateman K.S."/>
            <person name="Itsathitphaisarn O."/>
            <person name="Sritunyalucksana K."/>
            <person name="Paszkiewicz K.H."/>
            <person name="Moore K.A."/>
            <person name="Stentiford G.D."/>
            <person name="Williams B.A."/>
        </authorList>
    </citation>
    <scope>NUCLEOTIDE SEQUENCE [LARGE SCALE GENOMIC DNA]</scope>
    <source>
        <strain evidence="2">canceri</strain>
    </source>
</reference>
<accession>A0A1X0QGS8</accession>
<protein>
    <submittedName>
        <fullName evidence="1">Uncharacterized protein</fullName>
    </submittedName>
</protein>
<dbReference type="VEuPathDB" id="MicrosporidiaDB:HERIO_855"/>
<proteinExistence type="predicted"/>
<name>A0A1X0QGS8_9MICR</name>
<comment type="caution">
    <text evidence="1">The sequence shown here is derived from an EMBL/GenBank/DDBJ whole genome shotgun (WGS) entry which is preliminary data.</text>
</comment>
<dbReference type="VEuPathDB" id="MicrosporidiaDB:A0H76_1623"/>